<keyword evidence="1" id="KW-0812">Transmembrane</keyword>
<keyword evidence="1" id="KW-1133">Transmembrane helix</keyword>
<proteinExistence type="predicted"/>
<dbReference type="Proteomes" id="UP000033428">
    <property type="component" value="Unassembled WGS sequence"/>
</dbReference>
<keyword evidence="1" id="KW-0472">Membrane</keyword>
<evidence type="ECO:0000313" key="3">
    <source>
        <dbReference type="Proteomes" id="UP000033428"/>
    </source>
</evidence>
<evidence type="ECO:0000256" key="1">
    <source>
        <dbReference type="SAM" id="Phobius"/>
    </source>
</evidence>
<protein>
    <submittedName>
        <fullName evidence="2">Uncharacterized protein</fullName>
    </submittedName>
</protein>
<evidence type="ECO:0000313" key="2">
    <source>
        <dbReference type="EMBL" id="KJJ84208.1"/>
    </source>
</evidence>
<sequence length="42" mass="4796">MILFLGHTLNIVMSLMAVFFFWVRLYILLFFGNPGMQWGGGG</sequence>
<name>A0A0F0CLM1_9BACT</name>
<keyword evidence="3" id="KW-1185">Reference proteome</keyword>
<gene>
    <name evidence="2" type="ORF">OMAG_001925</name>
</gene>
<feature type="transmembrane region" description="Helical" evidence="1">
    <location>
        <begin position="12"/>
        <end position="32"/>
    </location>
</feature>
<accession>A0A0F0CLM1</accession>
<dbReference type="EMBL" id="JYNY01000382">
    <property type="protein sequence ID" value="KJJ84208.1"/>
    <property type="molecule type" value="Genomic_DNA"/>
</dbReference>
<dbReference type="AlphaFoldDB" id="A0A0F0CLM1"/>
<comment type="caution">
    <text evidence="2">The sequence shown here is derived from an EMBL/GenBank/DDBJ whole genome shotgun (WGS) entry which is preliminary data.</text>
</comment>
<reference evidence="2 3" key="1">
    <citation type="submission" date="2015-02" db="EMBL/GenBank/DDBJ databases">
        <title>Single-cell genomics of uncultivated deep-branching MTB reveals a conserved set of magnetosome genes.</title>
        <authorList>
            <person name="Kolinko S."/>
            <person name="Richter M."/>
            <person name="Glockner F.O."/>
            <person name="Brachmann A."/>
            <person name="Schuler D."/>
        </authorList>
    </citation>
    <scope>NUCLEOTIDE SEQUENCE [LARGE SCALE GENOMIC DNA]</scope>
    <source>
        <strain evidence="2">SKK-01</strain>
    </source>
</reference>
<organism evidence="2 3">
    <name type="scientific">Candidatus Omnitrophus magneticus</name>
    <dbReference type="NCBI Taxonomy" id="1609969"/>
    <lineage>
        <taxon>Bacteria</taxon>
        <taxon>Pseudomonadati</taxon>
        <taxon>Candidatus Omnitrophota</taxon>
        <taxon>Candidatus Omnitrophus</taxon>
    </lineage>
</organism>